<dbReference type="Gene3D" id="1.10.357.10">
    <property type="entry name" value="Tetracycline Repressor, domain 2"/>
    <property type="match status" value="1"/>
</dbReference>
<keyword evidence="1" id="KW-0805">Transcription regulation</keyword>
<reference evidence="6 7" key="1">
    <citation type="journal article" date="2016" name="ISME J.">
        <title>Global occurrence and heterogeneity of the Roseobacter-clade species Ruegeria mobilis.</title>
        <authorList>
            <person name="Sonnenschein E."/>
            <person name="Gram L."/>
        </authorList>
    </citation>
    <scope>NUCLEOTIDE SEQUENCE [LARGE SCALE GENOMIC DNA]</scope>
    <source>
        <strain evidence="6 7">F1926</strain>
    </source>
</reference>
<evidence type="ECO:0000256" key="2">
    <source>
        <dbReference type="ARBA" id="ARBA00023125"/>
    </source>
</evidence>
<dbReference type="SUPFAM" id="SSF46689">
    <property type="entry name" value="Homeodomain-like"/>
    <property type="match status" value="1"/>
</dbReference>
<dbReference type="RefSeq" id="WP_040642338.1">
    <property type="nucleotide sequence ID" value="NZ_CP015230.1"/>
</dbReference>
<dbReference type="InterPro" id="IPR025996">
    <property type="entry name" value="MT1864/Rv1816-like_C"/>
</dbReference>
<evidence type="ECO:0000256" key="1">
    <source>
        <dbReference type="ARBA" id="ARBA00023015"/>
    </source>
</evidence>
<protein>
    <submittedName>
        <fullName evidence="6">TetR family transcriptional regulator</fullName>
    </submittedName>
</protein>
<evidence type="ECO:0000313" key="7">
    <source>
        <dbReference type="Proteomes" id="UP000013243"/>
    </source>
</evidence>
<evidence type="ECO:0000256" key="4">
    <source>
        <dbReference type="PROSITE-ProRule" id="PRU00335"/>
    </source>
</evidence>
<dbReference type="GO" id="GO:0000976">
    <property type="term" value="F:transcription cis-regulatory region binding"/>
    <property type="evidence" value="ECO:0007669"/>
    <property type="project" value="TreeGrafter"/>
</dbReference>
<dbReference type="KEGG" id="rmb:K529_005635"/>
<name>A0A1B1A123_9RHOB</name>
<dbReference type="GO" id="GO:0003700">
    <property type="term" value="F:DNA-binding transcription factor activity"/>
    <property type="evidence" value="ECO:0007669"/>
    <property type="project" value="TreeGrafter"/>
</dbReference>
<accession>A0A1B1A123</accession>
<evidence type="ECO:0000259" key="5">
    <source>
        <dbReference type="PROSITE" id="PS50977"/>
    </source>
</evidence>
<dbReference type="InterPro" id="IPR001647">
    <property type="entry name" value="HTH_TetR"/>
</dbReference>
<proteinExistence type="predicted"/>
<keyword evidence="3" id="KW-0804">Transcription</keyword>
<dbReference type="InterPro" id="IPR009057">
    <property type="entry name" value="Homeodomain-like_sf"/>
</dbReference>
<sequence>MTTKAEQRRADLREKLVNAAEARIRDAGVTSLRARDLAKDAGCAVGAIYNAFDDMTALVMAVNGRTFQRLGAEVEAAVAASQDAVASERLIRMSEAYLDFASANNRLWRALFDLELPADGAVPDWYRTALDRLFQHIAGPVAELFPDQPRAEQALTVRALFSSVHGIVLLGLENRISGVPPQEIRRMIALVLSQLTVR</sequence>
<feature type="DNA-binding region" description="H-T-H motif" evidence="4">
    <location>
        <begin position="33"/>
        <end position="52"/>
    </location>
</feature>
<organism evidence="6 7">
    <name type="scientific">Tritonibacter mobilis F1926</name>
    <dbReference type="NCBI Taxonomy" id="1265309"/>
    <lineage>
        <taxon>Bacteria</taxon>
        <taxon>Pseudomonadati</taxon>
        <taxon>Pseudomonadota</taxon>
        <taxon>Alphaproteobacteria</taxon>
        <taxon>Rhodobacterales</taxon>
        <taxon>Paracoccaceae</taxon>
        <taxon>Tritonibacter</taxon>
    </lineage>
</organism>
<dbReference type="InterPro" id="IPR036271">
    <property type="entry name" value="Tet_transcr_reg_TetR-rel_C_sf"/>
</dbReference>
<evidence type="ECO:0000256" key="3">
    <source>
        <dbReference type="ARBA" id="ARBA00023163"/>
    </source>
</evidence>
<dbReference type="PROSITE" id="PS50977">
    <property type="entry name" value="HTH_TETR_2"/>
    <property type="match status" value="1"/>
</dbReference>
<dbReference type="STRING" id="1265309.K529_005635"/>
<dbReference type="Pfam" id="PF00440">
    <property type="entry name" value="TetR_N"/>
    <property type="match status" value="1"/>
</dbReference>
<gene>
    <name evidence="6" type="ORF">K529_005635</name>
</gene>
<evidence type="ECO:0000313" key="6">
    <source>
        <dbReference type="EMBL" id="ANP40241.1"/>
    </source>
</evidence>
<dbReference type="InterPro" id="IPR050109">
    <property type="entry name" value="HTH-type_TetR-like_transc_reg"/>
</dbReference>
<dbReference type="OrthoDB" id="7223515at2"/>
<dbReference type="GeneID" id="28249293"/>
<keyword evidence="2 4" id="KW-0238">DNA-binding</keyword>
<dbReference type="AlphaFoldDB" id="A0A1B1A123"/>
<dbReference type="SUPFAM" id="SSF48498">
    <property type="entry name" value="Tetracyclin repressor-like, C-terminal domain"/>
    <property type="match status" value="1"/>
</dbReference>
<dbReference type="Pfam" id="PF13305">
    <property type="entry name" value="TetR_C_33"/>
    <property type="match status" value="1"/>
</dbReference>
<feature type="domain" description="HTH tetR-type" evidence="5">
    <location>
        <begin position="10"/>
        <end position="70"/>
    </location>
</feature>
<dbReference type="Proteomes" id="UP000013243">
    <property type="component" value="Chromosome"/>
</dbReference>
<dbReference type="EMBL" id="CP015230">
    <property type="protein sequence ID" value="ANP40241.1"/>
    <property type="molecule type" value="Genomic_DNA"/>
</dbReference>
<dbReference type="PANTHER" id="PTHR30055:SF234">
    <property type="entry name" value="HTH-TYPE TRANSCRIPTIONAL REGULATOR BETI"/>
    <property type="match status" value="1"/>
</dbReference>
<dbReference type="PANTHER" id="PTHR30055">
    <property type="entry name" value="HTH-TYPE TRANSCRIPTIONAL REGULATOR RUTR"/>
    <property type="match status" value="1"/>
</dbReference>